<dbReference type="InterPro" id="IPR047057">
    <property type="entry name" value="MerR_fam"/>
</dbReference>
<dbReference type="InterPro" id="IPR000551">
    <property type="entry name" value="MerR-type_HTH_dom"/>
</dbReference>
<dbReference type="InterPro" id="IPR011256">
    <property type="entry name" value="Reg_factor_effector_dom_sf"/>
</dbReference>
<dbReference type="HOGENOM" id="CLU_1003757_0_0_9"/>
<dbReference type="PANTHER" id="PTHR30204">
    <property type="entry name" value="REDOX-CYCLING DRUG-SENSING TRANSCRIPTIONAL ACTIVATOR SOXR"/>
    <property type="match status" value="1"/>
</dbReference>
<dbReference type="SMART" id="SM00422">
    <property type="entry name" value="HTH_MERR"/>
    <property type="match status" value="1"/>
</dbReference>
<accession>E0S2N4</accession>
<dbReference type="Proteomes" id="UP000001299">
    <property type="component" value="Chromosome 1"/>
</dbReference>
<organism evidence="6 7">
    <name type="scientific">Butyrivibrio proteoclasticus (strain ATCC 51982 / DSM 14932 / B316)</name>
    <name type="common">Clostridium proteoclasticum</name>
    <dbReference type="NCBI Taxonomy" id="515622"/>
    <lineage>
        <taxon>Bacteria</taxon>
        <taxon>Bacillati</taxon>
        <taxon>Bacillota</taxon>
        <taxon>Clostridia</taxon>
        <taxon>Lachnospirales</taxon>
        <taxon>Lachnospiraceae</taxon>
        <taxon>Butyrivibrio</taxon>
    </lineage>
</organism>
<keyword evidence="4" id="KW-0804">Transcription</keyword>
<keyword evidence="3" id="KW-0238">DNA-binding</keyword>
<dbReference type="RefSeq" id="WP_013280655.1">
    <property type="nucleotide sequence ID" value="NC_014387.1"/>
</dbReference>
<dbReference type="SUPFAM" id="SSF55136">
    <property type="entry name" value="Probable bacterial effector-binding domain"/>
    <property type="match status" value="1"/>
</dbReference>
<evidence type="ECO:0000256" key="4">
    <source>
        <dbReference type="ARBA" id="ARBA00023163"/>
    </source>
</evidence>
<dbReference type="Pfam" id="PF13411">
    <property type="entry name" value="MerR_1"/>
    <property type="match status" value="1"/>
</dbReference>
<keyword evidence="2" id="KW-0805">Transcription regulation</keyword>
<keyword evidence="7" id="KW-1185">Reference proteome</keyword>
<evidence type="ECO:0000256" key="2">
    <source>
        <dbReference type="ARBA" id="ARBA00023015"/>
    </source>
</evidence>
<name>E0S2N4_BUTPB</name>
<evidence type="ECO:0000259" key="5">
    <source>
        <dbReference type="PROSITE" id="PS50937"/>
    </source>
</evidence>
<dbReference type="InterPro" id="IPR009061">
    <property type="entry name" value="DNA-bd_dom_put_sf"/>
</dbReference>
<dbReference type="KEGG" id="bpb:bpr_I1263"/>
<dbReference type="PROSITE" id="PS50937">
    <property type="entry name" value="HTH_MERR_2"/>
    <property type="match status" value="1"/>
</dbReference>
<sequence>MGSSFQDDEKEYSLTVSQFAKLCGTTRDTLRHYYEQKIITPRVDPENGYHYYSPAQISSFFFITTMRQAGCSIQEIRDMIYISSKEAITKLANAKILDMQRELFLINKKISALHLGMWILNTCEEHGYNKVFTDFIPDISISSTPIRDSNTAYHVADIAGDISVHLAKTSGDKTLSSFPTGVTMSYENMRKKRYVYNNIVSLSFLPADNENTFSLPSNNVVACYHGHGSTGIDKIYEKMVSYIKRHGLTAVSDLFIVSLINLYSKEKQHTYFKYLFICVKS</sequence>
<keyword evidence="1" id="KW-0678">Repressor</keyword>
<evidence type="ECO:0000256" key="3">
    <source>
        <dbReference type="ARBA" id="ARBA00023125"/>
    </source>
</evidence>
<evidence type="ECO:0000313" key="6">
    <source>
        <dbReference type="EMBL" id="ADL34001.1"/>
    </source>
</evidence>
<evidence type="ECO:0000313" key="7">
    <source>
        <dbReference type="Proteomes" id="UP000001299"/>
    </source>
</evidence>
<dbReference type="SUPFAM" id="SSF46955">
    <property type="entry name" value="Putative DNA-binding domain"/>
    <property type="match status" value="1"/>
</dbReference>
<gene>
    <name evidence="6" type="ordered locus">bpr_I1263</name>
</gene>
<dbReference type="Gene3D" id="1.10.1660.10">
    <property type="match status" value="1"/>
</dbReference>
<dbReference type="PANTHER" id="PTHR30204:SF69">
    <property type="entry name" value="MERR-FAMILY TRANSCRIPTIONAL REGULATOR"/>
    <property type="match status" value="1"/>
</dbReference>
<dbReference type="GO" id="GO:0003677">
    <property type="term" value="F:DNA binding"/>
    <property type="evidence" value="ECO:0007669"/>
    <property type="project" value="UniProtKB-KW"/>
</dbReference>
<dbReference type="GO" id="GO:0003700">
    <property type="term" value="F:DNA-binding transcription factor activity"/>
    <property type="evidence" value="ECO:0007669"/>
    <property type="project" value="InterPro"/>
</dbReference>
<dbReference type="Gene3D" id="3.20.80.10">
    <property type="entry name" value="Regulatory factor, effector binding domain"/>
    <property type="match status" value="1"/>
</dbReference>
<feature type="domain" description="HTH merR-type" evidence="5">
    <location>
        <begin position="13"/>
        <end position="82"/>
    </location>
</feature>
<proteinExistence type="predicted"/>
<reference evidence="6 7" key="1">
    <citation type="journal article" date="2010" name="PLoS ONE">
        <title>The glycobiome of the rumen bacterium Butyrivibrio proteoclasticus B316(T) highlights adaptation to a polysaccharide-rich environment.</title>
        <authorList>
            <person name="Kelly W.J."/>
            <person name="Leahy S.C."/>
            <person name="Altermann E."/>
            <person name="Yeoman C.J."/>
            <person name="Dunne J.C."/>
            <person name="Kong Z."/>
            <person name="Pacheco D.M."/>
            <person name="Li D."/>
            <person name="Noel S.J."/>
            <person name="Moon C.D."/>
            <person name="Cookson A.L."/>
            <person name="Attwood G.T."/>
        </authorList>
    </citation>
    <scope>NUCLEOTIDE SEQUENCE [LARGE SCALE GENOMIC DNA]</scope>
    <source>
        <strain evidence="7">ATCC 51982 / DSM 14932 / B316</strain>
    </source>
</reference>
<dbReference type="EMBL" id="CP001810">
    <property type="protein sequence ID" value="ADL34001.1"/>
    <property type="molecule type" value="Genomic_DNA"/>
</dbReference>
<dbReference type="eggNOG" id="COG0789">
    <property type="taxonomic scope" value="Bacteria"/>
</dbReference>
<dbReference type="AlphaFoldDB" id="E0S2N4"/>
<evidence type="ECO:0000256" key="1">
    <source>
        <dbReference type="ARBA" id="ARBA00022491"/>
    </source>
</evidence>
<protein>
    <submittedName>
        <fullName evidence="6">Transcriptional regulator MerR family</fullName>
    </submittedName>
</protein>
<dbReference type="STRING" id="515622.bpr_I1263"/>
<dbReference type="eggNOG" id="COG4978">
    <property type="taxonomic scope" value="Bacteria"/>
</dbReference>